<evidence type="ECO:0000313" key="9">
    <source>
        <dbReference type="EMBL" id="KAF7636985.1"/>
    </source>
</evidence>
<dbReference type="PANTHER" id="PTHR10176:SF3">
    <property type="entry name" value="GLYCOGEN [STARCH] SYNTHASE"/>
    <property type="match status" value="1"/>
</dbReference>
<dbReference type="AlphaFoldDB" id="A0A8S9ZTZ8"/>
<dbReference type="GO" id="GO:0005737">
    <property type="term" value="C:cytoplasm"/>
    <property type="evidence" value="ECO:0007669"/>
    <property type="project" value="TreeGrafter"/>
</dbReference>
<dbReference type="EMBL" id="JABEBT010000024">
    <property type="protein sequence ID" value="KAF7636985.1"/>
    <property type="molecule type" value="Genomic_DNA"/>
</dbReference>
<evidence type="ECO:0000256" key="8">
    <source>
        <dbReference type="SAM" id="MobiDB-lite"/>
    </source>
</evidence>
<comment type="catalytic activity">
    <reaction evidence="6">
        <text>[(1-&gt;4)-alpha-D-glucosyl](n) + UDP-alpha-D-glucose = [(1-&gt;4)-alpha-D-glucosyl](n+1) + UDP + H(+)</text>
        <dbReference type="Rhea" id="RHEA:18549"/>
        <dbReference type="Rhea" id="RHEA-COMP:9584"/>
        <dbReference type="Rhea" id="RHEA-COMP:9587"/>
        <dbReference type="ChEBI" id="CHEBI:15378"/>
        <dbReference type="ChEBI" id="CHEBI:15444"/>
        <dbReference type="ChEBI" id="CHEBI:58223"/>
        <dbReference type="ChEBI" id="CHEBI:58885"/>
        <dbReference type="EC" id="2.4.1.11"/>
    </reaction>
    <physiologicalReaction direction="left-to-right" evidence="6">
        <dbReference type="Rhea" id="RHEA:18550"/>
    </physiologicalReaction>
</comment>
<evidence type="ECO:0000256" key="1">
    <source>
        <dbReference type="ARBA" id="ARBA00004964"/>
    </source>
</evidence>
<keyword evidence="4 7" id="KW-0808">Transferase</keyword>
<evidence type="ECO:0000256" key="2">
    <source>
        <dbReference type="ARBA" id="ARBA00010686"/>
    </source>
</evidence>
<organism evidence="9 10">
    <name type="scientific">Meloidogyne graminicola</name>
    <dbReference type="NCBI Taxonomy" id="189291"/>
    <lineage>
        <taxon>Eukaryota</taxon>
        <taxon>Metazoa</taxon>
        <taxon>Ecdysozoa</taxon>
        <taxon>Nematoda</taxon>
        <taxon>Chromadorea</taxon>
        <taxon>Rhabditida</taxon>
        <taxon>Tylenchina</taxon>
        <taxon>Tylenchomorpha</taxon>
        <taxon>Tylenchoidea</taxon>
        <taxon>Meloidogynidae</taxon>
        <taxon>Meloidogyninae</taxon>
        <taxon>Meloidogyne</taxon>
    </lineage>
</organism>
<protein>
    <recommendedName>
        <fullName evidence="7">Glycogen [starch] synthase</fullName>
        <ecNumber evidence="7">2.4.1.11</ecNumber>
    </recommendedName>
</protein>
<dbReference type="PANTHER" id="PTHR10176">
    <property type="entry name" value="GLYCOGEN SYNTHASE"/>
    <property type="match status" value="1"/>
</dbReference>
<evidence type="ECO:0000256" key="6">
    <source>
        <dbReference type="ARBA" id="ARBA00047345"/>
    </source>
</evidence>
<dbReference type="GO" id="GO:0004373">
    <property type="term" value="F:alpha-1,4-glucan glucosyltransferase (UDP-glucose donor) activity"/>
    <property type="evidence" value="ECO:0007669"/>
    <property type="project" value="UniProtKB-EC"/>
</dbReference>
<dbReference type="EC" id="2.4.1.11" evidence="7"/>
<dbReference type="Proteomes" id="UP000605970">
    <property type="component" value="Unassembled WGS sequence"/>
</dbReference>
<gene>
    <name evidence="9" type="ORF">Mgra_00003564</name>
</gene>
<proteinExistence type="inferred from homology"/>
<dbReference type="InterPro" id="IPR008631">
    <property type="entry name" value="Glycogen_synth"/>
</dbReference>
<dbReference type="GO" id="GO:0005978">
    <property type="term" value="P:glycogen biosynthetic process"/>
    <property type="evidence" value="ECO:0007669"/>
    <property type="project" value="UniProtKB-KW"/>
</dbReference>
<comment type="similarity">
    <text evidence="2 7">Belongs to the glycosyltransferase 3 family.</text>
</comment>
<name>A0A8S9ZTZ8_9BILA</name>
<keyword evidence="10" id="KW-1185">Reference proteome</keyword>
<keyword evidence="3 7" id="KW-0328">Glycosyltransferase</keyword>
<comment type="caution">
    <text evidence="9">The sequence shown here is derived from an EMBL/GenBank/DDBJ whole genome shotgun (WGS) entry which is preliminary data.</text>
</comment>
<accession>A0A8S9ZTZ8</accession>
<comment type="pathway">
    <text evidence="1 7">Glycan biosynthesis; glycogen biosynthesis.</text>
</comment>
<dbReference type="OrthoDB" id="6335297at2759"/>
<dbReference type="Pfam" id="PF05693">
    <property type="entry name" value="Glycogen_syn"/>
    <property type="match status" value="1"/>
</dbReference>
<evidence type="ECO:0000256" key="4">
    <source>
        <dbReference type="ARBA" id="ARBA00022679"/>
    </source>
</evidence>
<feature type="region of interest" description="Disordered" evidence="8">
    <location>
        <begin position="65"/>
        <end position="101"/>
    </location>
</feature>
<evidence type="ECO:0000256" key="3">
    <source>
        <dbReference type="ARBA" id="ARBA00022676"/>
    </source>
</evidence>
<keyword evidence="5 7" id="KW-0320">Glycogen biosynthesis</keyword>
<evidence type="ECO:0000313" key="10">
    <source>
        <dbReference type="Proteomes" id="UP000605970"/>
    </source>
</evidence>
<comment type="function">
    <text evidence="7">Transfers the glycosyl residue from UDP-Glc to the non-reducing end of alpha-1,4-glucan.</text>
</comment>
<reference evidence="9" key="1">
    <citation type="journal article" date="2020" name="Ecol. Evol.">
        <title>Genome structure and content of the rice root-knot nematode (Meloidogyne graminicola).</title>
        <authorList>
            <person name="Phan N.T."/>
            <person name="Danchin E.G.J."/>
            <person name="Klopp C."/>
            <person name="Perfus-Barbeoch L."/>
            <person name="Kozlowski D.K."/>
            <person name="Koutsovoulos G.D."/>
            <person name="Lopez-Roques C."/>
            <person name="Bouchez O."/>
            <person name="Zahm M."/>
            <person name="Besnard G."/>
            <person name="Bellafiore S."/>
        </authorList>
    </citation>
    <scope>NUCLEOTIDE SEQUENCE</scope>
    <source>
        <strain evidence="9">VN-18</strain>
    </source>
</reference>
<evidence type="ECO:0000256" key="7">
    <source>
        <dbReference type="RuleBase" id="RU363104"/>
    </source>
</evidence>
<sequence>MNFNSYCLSPLNTYSRRQRVIIRNRAERVSELLDWKTLGGLYREARRMALKKIYPDLELKTSEKLAKMPRPLSASSTPVHSDIETDSDTEEQQEHENFKRFSKKIWHGMMLPKN</sequence>
<evidence type="ECO:0000256" key="5">
    <source>
        <dbReference type="ARBA" id="ARBA00023056"/>
    </source>
</evidence>